<evidence type="ECO:0000313" key="3">
    <source>
        <dbReference type="EMBL" id="GAL04553.1"/>
    </source>
</evidence>
<feature type="region of interest" description="Disordered" evidence="1">
    <location>
        <begin position="78"/>
        <end position="101"/>
    </location>
</feature>
<accession>A0A090QQN3</accession>
<proteinExistence type="predicted"/>
<feature type="chain" id="PRO_5001862287" evidence="2">
    <location>
        <begin position="23"/>
        <end position="193"/>
    </location>
</feature>
<reference evidence="3 4" key="1">
    <citation type="journal article" date="2014" name="Genome Announc.">
        <title>Draft Genome Sequences of Two Vibrionaceae Species, Vibrio ponticus C121 and Photobacterium aphoticum C119, Isolated as Coral Reef Microbiota.</title>
        <authorList>
            <person name="Al-saari N."/>
            <person name="Meirelles P.M."/>
            <person name="Mino S."/>
            <person name="Suda W."/>
            <person name="Oshima K."/>
            <person name="Hattori M."/>
            <person name="Ohkuma M."/>
            <person name="Thompson F.L."/>
            <person name="Gomez-Gil B."/>
            <person name="Sawabe T."/>
            <person name="Sawabe T."/>
        </authorList>
    </citation>
    <scope>NUCLEOTIDE SEQUENCE [LARGE SCALE GENOMIC DNA]</scope>
    <source>
        <strain evidence="3 4">JCM 19237</strain>
    </source>
</reference>
<organism evidence="3 4">
    <name type="scientific">Photobacterium aphoticum</name>
    <dbReference type="NCBI Taxonomy" id="754436"/>
    <lineage>
        <taxon>Bacteria</taxon>
        <taxon>Pseudomonadati</taxon>
        <taxon>Pseudomonadota</taxon>
        <taxon>Gammaproteobacteria</taxon>
        <taxon>Vibrionales</taxon>
        <taxon>Vibrionaceae</taxon>
        <taxon>Photobacterium</taxon>
    </lineage>
</organism>
<dbReference type="Proteomes" id="UP000029227">
    <property type="component" value="Unassembled WGS sequence"/>
</dbReference>
<sequence length="193" mass="19994">MNQRARIITLAFGLLCVIPAHGETSSDSPSHLPTDAQNPVAVSAFSVSSDPPAEAPLPLSDVLSASTATHDEAVPALPTETADPLSSPYATAPDNNAPAASERPLGEVFIDNSKLASQAVEFYGQGSRPVSNGGTDRHSVYQDKDAVDPTEFGGGVKFNATDNFSISVEAGGELESDDSVDVDSGAVKFQLSY</sequence>
<evidence type="ECO:0000256" key="2">
    <source>
        <dbReference type="SAM" id="SignalP"/>
    </source>
</evidence>
<name>A0A090QQN3_9GAMM</name>
<protein>
    <submittedName>
        <fullName evidence="3">Uncharacterized protein</fullName>
    </submittedName>
</protein>
<dbReference type="AlphaFoldDB" id="A0A090QQN3"/>
<keyword evidence="2" id="KW-0732">Signal</keyword>
<comment type="caution">
    <text evidence="3">The sequence shown here is derived from an EMBL/GenBank/DDBJ whole genome shotgun (WGS) entry which is preliminary data.</text>
</comment>
<dbReference type="EMBL" id="BBMN01000004">
    <property type="protein sequence ID" value="GAL04553.1"/>
    <property type="molecule type" value="Genomic_DNA"/>
</dbReference>
<gene>
    <name evidence="3" type="ORF">JCM19237_1225</name>
</gene>
<evidence type="ECO:0000313" key="4">
    <source>
        <dbReference type="Proteomes" id="UP000029227"/>
    </source>
</evidence>
<evidence type="ECO:0000256" key="1">
    <source>
        <dbReference type="SAM" id="MobiDB-lite"/>
    </source>
</evidence>
<feature type="signal peptide" evidence="2">
    <location>
        <begin position="1"/>
        <end position="22"/>
    </location>
</feature>